<dbReference type="Pfam" id="PF02518">
    <property type="entry name" value="HATPase_c"/>
    <property type="match status" value="1"/>
</dbReference>
<dbReference type="InterPro" id="IPR050482">
    <property type="entry name" value="Sensor_HK_TwoCompSys"/>
</dbReference>
<evidence type="ECO:0000256" key="3">
    <source>
        <dbReference type="ARBA" id="ARBA00023012"/>
    </source>
</evidence>
<proteinExistence type="predicted"/>
<sequence length="426" mass="48169">MPRFITMSVIFLLVFCLLFLLTFFGLVQQGRSDIQRELSSGQELAELLSQLADDNPQRLALLEDAQMRHLVIKIQHSVTFQDFDGHDEVPVWFYQLIWRESLFDDAVALSLSDGRRMWLMVNPFDEIEEVWESVVLVFLLFIAAYAIAILAAYYGRRIGIKPFQLLLSSLDPQREKPFQFSASLNAYDVPEARQLAACFSQMSDALELEQKSNQRLTEELMALQEKERSYLARELHDDLGQYLTGISAQSYLISQAPDNPVLVKQTADRIIEHCQAMQEGFLRLVRSLHPVMLEPLGLNESLQGLVAQWQQSSGIDCRVCLPEALPPLQKDAATHIYRLVQEALNNVARHARANRVLVTIDLTDKGLEVVVDDDGQGLQANMIQGVGLRSMYERARSMNANLQFVSNAGQGLKIILQVPCFKDGVS</sequence>
<dbReference type="PANTHER" id="PTHR24421:SF58">
    <property type="entry name" value="SIGNAL TRANSDUCTION HISTIDINE-PROTEIN KINASE_PHOSPHATASE UHPB"/>
    <property type="match status" value="1"/>
</dbReference>
<dbReference type="Proteomes" id="UP000250744">
    <property type="component" value="Unassembled WGS sequence"/>
</dbReference>
<keyword evidence="8" id="KW-1185">Reference proteome</keyword>
<evidence type="ECO:0000256" key="2">
    <source>
        <dbReference type="ARBA" id="ARBA00022777"/>
    </source>
</evidence>
<evidence type="ECO:0000259" key="6">
    <source>
        <dbReference type="SMART" id="SM00387"/>
    </source>
</evidence>
<dbReference type="GO" id="GO:0016020">
    <property type="term" value="C:membrane"/>
    <property type="evidence" value="ECO:0007669"/>
    <property type="project" value="InterPro"/>
</dbReference>
<gene>
    <name evidence="7" type="ORF">DN062_12475</name>
</gene>
<evidence type="ECO:0000256" key="1">
    <source>
        <dbReference type="ARBA" id="ARBA00022679"/>
    </source>
</evidence>
<protein>
    <recommendedName>
        <fullName evidence="6">Histidine kinase/HSP90-like ATPase domain-containing protein</fullName>
    </recommendedName>
</protein>
<dbReference type="RefSeq" id="WP_112159661.1">
    <property type="nucleotide sequence ID" value="NZ_QKRX01000009.1"/>
</dbReference>
<comment type="caution">
    <text evidence="7">The sequence shown here is derived from an EMBL/GenBank/DDBJ whole genome shotgun (WGS) entry which is preliminary data.</text>
</comment>
<reference evidence="7 8" key="1">
    <citation type="submission" date="2018-06" db="EMBL/GenBank/DDBJ databases">
        <title>Nitrincola tibetense sp. nov., isolated from Lake XuguoCo on Tibetan Plateau.</title>
        <authorList>
            <person name="Xing P."/>
        </authorList>
    </citation>
    <scope>NUCLEOTIDE SEQUENCE [LARGE SCALE GENOMIC DNA]</scope>
    <source>
        <strain evidence="8">xg18</strain>
    </source>
</reference>
<accession>A0A364NKW3</accession>
<feature type="transmembrane region" description="Helical" evidence="5">
    <location>
        <begin position="134"/>
        <end position="154"/>
    </location>
</feature>
<dbReference type="SUPFAM" id="SSF55874">
    <property type="entry name" value="ATPase domain of HSP90 chaperone/DNA topoisomerase II/histidine kinase"/>
    <property type="match status" value="1"/>
</dbReference>
<dbReference type="InterPro" id="IPR011712">
    <property type="entry name" value="Sig_transdc_His_kin_sub3_dim/P"/>
</dbReference>
<dbReference type="Pfam" id="PF07730">
    <property type="entry name" value="HisKA_3"/>
    <property type="match status" value="1"/>
</dbReference>
<keyword evidence="5" id="KW-0472">Membrane</keyword>
<evidence type="ECO:0000256" key="5">
    <source>
        <dbReference type="SAM" id="Phobius"/>
    </source>
</evidence>
<dbReference type="GO" id="GO:0000155">
    <property type="term" value="F:phosphorelay sensor kinase activity"/>
    <property type="evidence" value="ECO:0007669"/>
    <property type="project" value="InterPro"/>
</dbReference>
<dbReference type="CDD" id="cd16917">
    <property type="entry name" value="HATPase_UhpB-NarQ-NarX-like"/>
    <property type="match status" value="1"/>
</dbReference>
<keyword evidence="1" id="KW-0808">Transferase</keyword>
<evidence type="ECO:0000256" key="4">
    <source>
        <dbReference type="SAM" id="Coils"/>
    </source>
</evidence>
<keyword evidence="2" id="KW-0418">Kinase</keyword>
<dbReference type="InterPro" id="IPR036890">
    <property type="entry name" value="HATPase_C_sf"/>
</dbReference>
<organism evidence="7 8">
    <name type="scientific">Nitrincola tibetensis</name>
    <dbReference type="NCBI Taxonomy" id="2219697"/>
    <lineage>
        <taxon>Bacteria</taxon>
        <taxon>Pseudomonadati</taxon>
        <taxon>Pseudomonadota</taxon>
        <taxon>Gammaproteobacteria</taxon>
        <taxon>Oceanospirillales</taxon>
        <taxon>Oceanospirillaceae</taxon>
        <taxon>Nitrincola</taxon>
    </lineage>
</organism>
<dbReference type="AlphaFoldDB" id="A0A364NKW3"/>
<dbReference type="SMART" id="SM00387">
    <property type="entry name" value="HATPase_c"/>
    <property type="match status" value="1"/>
</dbReference>
<evidence type="ECO:0000313" key="7">
    <source>
        <dbReference type="EMBL" id="RAU17507.1"/>
    </source>
</evidence>
<dbReference type="OrthoDB" id="9797605at2"/>
<keyword evidence="5" id="KW-1133">Transmembrane helix</keyword>
<dbReference type="InterPro" id="IPR003594">
    <property type="entry name" value="HATPase_dom"/>
</dbReference>
<keyword evidence="5" id="KW-0812">Transmembrane</keyword>
<dbReference type="EMBL" id="QKRX01000009">
    <property type="protein sequence ID" value="RAU17507.1"/>
    <property type="molecule type" value="Genomic_DNA"/>
</dbReference>
<feature type="coiled-coil region" evidence="4">
    <location>
        <begin position="206"/>
        <end position="233"/>
    </location>
</feature>
<keyword evidence="3" id="KW-0902">Two-component regulatory system</keyword>
<evidence type="ECO:0000313" key="8">
    <source>
        <dbReference type="Proteomes" id="UP000250744"/>
    </source>
</evidence>
<dbReference type="GO" id="GO:0046983">
    <property type="term" value="F:protein dimerization activity"/>
    <property type="evidence" value="ECO:0007669"/>
    <property type="project" value="InterPro"/>
</dbReference>
<dbReference type="PANTHER" id="PTHR24421">
    <property type="entry name" value="NITRATE/NITRITE SENSOR PROTEIN NARX-RELATED"/>
    <property type="match status" value="1"/>
</dbReference>
<keyword evidence="4" id="KW-0175">Coiled coil</keyword>
<dbReference type="Gene3D" id="3.30.565.10">
    <property type="entry name" value="Histidine kinase-like ATPase, C-terminal domain"/>
    <property type="match status" value="1"/>
</dbReference>
<name>A0A364NKW3_9GAMM</name>
<dbReference type="Gene3D" id="1.20.5.1930">
    <property type="match status" value="1"/>
</dbReference>
<feature type="domain" description="Histidine kinase/HSP90-like ATPase" evidence="6">
    <location>
        <begin position="331"/>
        <end position="422"/>
    </location>
</feature>